<dbReference type="InterPro" id="IPR039039">
    <property type="entry name" value="RAI1-like_fam"/>
</dbReference>
<evidence type="ECO:0000259" key="7">
    <source>
        <dbReference type="Pfam" id="PF08652"/>
    </source>
</evidence>
<dbReference type="PANTHER" id="PTHR12395">
    <property type="entry name" value="DOM-3 RELATED"/>
    <property type="match status" value="1"/>
</dbReference>
<evidence type="ECO:0000256" key="3">
    <source>
        <dbReference type="ARBA" id="ARBA00022722"/>
    </source>
</evidence>
<evidence type="ECO:0000256" key="5">
    <source>
        <dbReference type="ARBA" id="ARBA00048124"/>
    </source>
</evidence>
<dbReference type="GO" id="GO:0000956">
    <property type="term" value="P:nuclear-transcribed mRNA catabolic process"/>
    <property type="evidence" value="ECO:0007669"/>
    <property type="project" value="TreeGrafter"/>
</dbReference>
<gene>
    <name evidence="8" type="ORF">SCODWIG_00730</name>
</gene>
<dbReference type="GO" id="GO:0005829">
    <property type="term" value="C:cytosol"/>
    <property type="evidence" value="ECO:0007669"/>
    <property type="project" value="TreeGrafter"/>
</dbReference>
<keyword evidence="6" id="KW-0479">Metal-binding</keyword>
<organism evidence="8 9">
    <name type="scientific">Saccharomycodes ludwigii</name>
    <dbReference type="NCBI Taxonomy" id="36035"/>
    <lineage>
        <taxon>Eukaryota</taxon>
        <taxon>Fungi</taxon>
        <taxon>Dikarya</taxon>
        <taxon>Ascomycota</taxon>
        <taxon>Saccharomycotina</taxon>
        <taxon>Saccharomycetes</taxon>
        <taxon>Saccharomycodales</taxon>
        <taxon>Saccharomycodaceae</taxon>
        <taxon>Saccharomycodes</taxon>
    </lineage>
</organism>
<dbReference type="OrthoDB" id="5853397at2759"/>
<dbReference type="GO" id="GO:0003723">
    <property type="term" value="F:RNA binding"/>
    <property type="evidence" value="ECO:0007669"/>
    <property type="project" value="UniProtKB-KW"/>
</dbReference>
<comment type="function">
    <text evidence="6">Decapping enzyme for NAD-capped RNAs: specifically hydrolyzes the nicotinamide adenine dinucleotide (NAD) cap from a subset of RNAs by removing the entire NAD moiety from the 5'-end of an NAD-capped RNA.</text>
</comment>
<reference evidence="9" key="1">
    <citation type="submission" date="2018-06" db="EMBL/GenBank/DDBJ databases">
        <authorList>
            <person name="Guldener U."/>
        </authorList>
    </citation>
    <scope>NUCLEOTIDE SEQUENCE [LARGE SCALE GENOMIC DNA]</scope>
    <source>
        <strain evidence="9">UTAD17</strain>
    </source>
</reference>
<dbReference type="GO" id="GO:0046872">
    <property type="term" value="F:metal ion binding"/>
    <property type="evidence" value="ECO:0007669"/>
    <property type="project" value="UniProtKB-KW"/>
</dbReference>
<protein>
    <recommendedName>
        <fullName evidence="6">Decapping nuclease</fullName>
        <ecNumber evidence="6">3.6.1.-</ecNumber>
    </recommendedName>
</protein>
<dbReference type="GO" id="GO:0110155">
    <property type="term" value="P:NAD-cap decapping"/>
    <property type="evidence" value="ECO:0007669"/>
    <property type="project" value="TreeGrafter"/>
</dbReference>
<evidence type="ECO:0000256" key="6">
    <source>
        <dbReference type="RuleBase" id="RU367113"/>
    </source>
</evidence>
<keyword evidence="6" id="KW-0694">RNA-binding</keyword>
<comment type="subcellular location">
    <subcellularLocation>
        <location evidence="6">Nucleus</location>
    </subcellularLocation>
</comment>
<accession>A0A376B2Z6</accession>
<dbReference type="GO" id="GO:0005634">
    <property type="term" value="C:nucleus"/>
    <property type="evidence" value="ECO:0007669"/>
    <property type="project" value="UniProtKB-SubCell"/>
</dbReference>
<keyword evidence="3 6" id="KW-0540">Nuclease</keyword>
<feature type="domain" description="RAI1-like" evidence="7">
    <location>
        <begin position="141"/>
        <end position="433"/>
    </location>
</feature>
<evidence type="ECO:0000256" key="2">
    <source>
        <dbReference type="ARBA" id="ARBA00006562"/>
    </source>
</evidence>
<sequence length="462" mass="53193">MCLVDKLNDLKISTSVEDTSRLIISENKKNKKRSVYNQISNSKSDSSCFRDKKANYKLAFGFLQKNIDCYPSNVPSLFTNIELQGVITSHFDHRETSVNKSSNNAPAYKKCNYECRLTKDNFNGVAHLKDDLTKEYYVRQIDCHINRTLGISVMKKYLGLNLLNGIHSYVPTPPSEFTCLESLVSFIKLWETENKVEICKEETKLTWVCRRHQLAKLALKLITNESFETAIVFYKNKLYLHETDYSLDGIYSKNDSIKRACYTGFELERVLTKSEKDATPDIKDLFFLVSKANLLNGTDVVFQSEIDAMSSTADNNSHKKRNNFIEIKSSVPLKSSSFFHGQKLLKMWVQTGFVDNSDILIGFRTSTNNLSGLRLYSRLEIQRLLKKYYNVSKVLNPKITCDWLEYITEHINNSILDFIKEKNLNTDYLISLKLNLTTKRDFTGTLSLDLLDSVPSWVDMIL</sequence>
<keyword evidence="6" id="KW-0547">Nucleotide-binding</keyword>
<evidence type="ECO:0000256" key="1">
    <source>
        <dbReference type="ARBA" id="ARBA00001968"/>
    </source>
</evidence>
<keyword evidence="6" id="KW-0378">Hydrolase</keyword>
<dbReference type="PANTHER" id="PTHR12395:SF25">
    <property type="entry name" value="DECAPPING AND EXORIBONUCLEASE PROTEIN 1"/>
    <property type="match status" value="1"/>
</dbReference>
<dbReference type="VEuPathDB" id="FungiDB:SCODWIG_00730"/>
<dbReference type="GO" id="GO:0004518">
    <property type="term" value="F:nuclease activity"/>
    <property type="evidence" value="ECO:0007669"/>
    <property type="project" value="UniProtKB-KW"/>
</dbReference>
<comment type="cofactor">
    <cofactor evidence="1 6">
        <name>a divalent metal cation</name>
        <dbReference type="ChEBI" id="CHEBI:60240"/>
    </cofactor>
</comment>
<dbReference type="EC" id="3.6.1.-" evidence="6"/>
<dbReference type="AlphaFoldDB" id="A0A376B2Z6"/>
<evidence type="ECO:0000313" key="8">
    <source>
        <dbReference type="EMBL" id="SSD58969.1"/>
    </source>
</evidence>
<dbReference type="EMBL" id="UFAJ01000071">
    <property type="protein sequence ID" value="SSD58969.1"/>
    <property type="molecule type" value="Genomic_DNA"/>
</dbReference>
<dbReference type="GO" id="GO:0034353">
    <property type="term" value="F:mRNA 5'-diphosphatase activity"/>
    <property type="evidence" value="ECO:0007669"/>
    <property type="project" value="TreeGrafter"/>
</dbReference>
<dbReference type="GO" id="GO:0000166">
    <property type="term" value="F:nucleotide binding"/>
    <property type="evidence" value="ECO:0007669"/>
    <property type="project" value="UniProtKB-KW"/>
</dbReference>
<dbReference type="Pfam" id="PF08652">
    <property type="entry name" value="RAI1"/>
    <property type="match status" value="1"/>
</dbReference>
<comment type="catalytic activity">
    <reaction evidence="4">
        <text>a 5'-end (N(7)-methyl 5'-triphosphoguanosine)-ribonucleoside-ribonucleotide in mRNA + H2O = a (N(7)-methyl 5'-triphosphoguanosine)-nucleoside + a 5'-end phospho-ribonucleoside in mRNA + H(+)</text>
        <dbReference type="Rhea" id="RHEA:66928"/>
        <dbReference type="Rhea" id="RHEA-COMP:15692"/>
        <dbReference type="Rhea" id="RHEA-COMP:17313"/>
        <dbReference type="ChEBI" id="CHEBI:15377"/>
        <dbReference type="ChEBI" id="CHEBI:15378"/>
        <dbReference type="ChEBI" id="CHEBI:138282"/>
        <dbReference type="ChEBI" id="CHEBI:172876"/>
        <dbReference type="ChEBI" id="CHEBI:172877"/>
    </reaction>
    <physiologicalReaction direction="left-to-right" evidence="4">
        <dbReference type="Rhea" id="RHEA:66929"/>
    </physiologicalReaction>
</comment>
<proteinExistence type="inferred from homology"/>
<evidence type="ECO:0000313" key="9">
    <source>
        <dbReference type="Proteomes" id="UP000262825"/>
    </source>
</evidence>
<evidence type="ECO:0000256" key="4">
    <source>
        <dbReference type="ARBA" id="ARBA00044676"/>
    </source>
</evidence>
<name>A0A376B2Z6_9ASCO</name>
<keyword evidence="6" id="KW-0539">Nucleus</keyword>
<dbReference type="Proteomes" id="UP000262825">
    <property type="component" value="Unassembled WGS sequence"/>
</dbReference>
<keyword evidence="9" id="KW-1185">Reference proteome</keyword>
<comment type="catalytic activity">
    <reaction evidence="5">
        <text>a 5'-end NAD(+)-phospho-ribonucleoside in mRNA + H2O = a 5'-end phospho-ribonucleoside in mRNA + NAD(+) + H(+)</text>
        <dbReference type="Rhea" id="RHEA:60880"/>
        <dbReference type="Rhea" id="RHEA-COMP:15692"/>
        <dbReference type="Rhea" id="RHEA-COMP:15698"/>
        <dbReference type="ChEBI" id="CHEBI:15377"/>
        <dbReference type="ChEBI" id="CHEBI:15378"/>
        <dbReference type="ChEBI" id="CHEBI:57540"/>
        <dbReference type="ChEBI" id="CHEBI:138282"/>
        <dbReference type="ChEBI" id="CHEBI:144029"/>
    </reaction>
    <physiologicalReaction direction="left-to-right" evidence="5">
        <dbReference type="Rhea" id="RHEA:60881"/>
    </physiologicalReaction>
</comment>
<comment type="similarity">
    <text evidence="2 6">Belongs to the DXO/Dom3Z family.</text>
</comment>
<dbReference type="InterPro" id="IPR013961">
    <property type="entry name" value="RAI1"/>
</dbReference>